<evidence type="ECO:0000256" key="6">
    <source>
        <dbReference type="ARBA" id="ARBA00022970"/>
    </source>
</evidence>
<evidence type="ECO:0000256" key="3">
    <source>
        <dbReference type="ARBA" id="ARBA00022448"/>
    </source>
</evidence>
<evidence type="ECO:0000259" key="10">
    <source>
        <dbReference type="Pfam" id="PF01490"/>
    </source>
</evidence>
<keyword evidence="4" id="KW-0926">Vacuole</keyword>
<dbReference type="EMBL" id="JBDODL010001497">
    <property type="protein sequence ID" value="MES1921573.1"/>
    <property type="molecule type" value="Genomic_DNA"/>
</dbReference>
<dbReference type="Proteomes" id="UP001439008">
    <property type="component" value="Unassembled WGS sequence"/>
</dbReference>
<evidence type="ECO:0000313" key="12">
    <source>
        <dbReference type="Proteomes" id="UP001439008"/>
    </source>
</evidence>
<evidence type="ECO:0000256" key="5">
    <source>
        <dbReference type="ARBA" id="ARBA00022692"/>
    </source>
</evidence>
<accession>A0ABV2APH4</accession>
<name>A0ABV2APH4_9EUKA</name>
<feature type="transmembrane region" description="Helical" evidence="9">
    <location>
        <begin position="203"/>
        <end position="226"/>
    </location>
</feature>
<keyword evidence="8 9" id="KW-0472">Membrane</keyword>
<organism evidence="11 12">
    <name type="scientific">Bonamia ostreae</name>
    <dbReference type="NCBI Taxonomy" id="126728"/>
    <lineage>
        <taxon>Eukaryota</taxon>
        <taxon>Sar</taxon>
        <taxon>Rhizaria</taxon>
        <taxon>Endomyxa</taxon>
        <taxon>Ascetosporea</taxon>
        <taxon>Haplosporida</taxon>
        <taxon>Bonamia</taxon>
    </lineage>
</organism>
<keyword evidence="12" id="KW-1185">Reference proteome</keyword>
<feature type="non-terminal residue" evidence="11">
    <location>
        <position position="274"/>
    </location>
</feature>
<dbReference type="PANTHER" id="PTHR22950:SF678">
    <property type="entry name" value="VACUOLAR AMINO ACID TRANSPORTER 5-RELATED"/>
    <property type="match status" value="1"/>
</dbReference>
<evidence type="ECO:0000256" key="7">
    <source>
        <dbReference type="ARBA" id="ARBA00022989"/>
    </source>
</evidence>
<feature type="transmembrane region" description="Helical" evidence="9">
    <location>
        <begin position="137"/>
        <end position="157"/>
    </location>
</feature>
<evidence type="ECO:0000256" key="1">
    <source>
        <dbReference type="ARBA" id="ARBA00004128"/>
    </source>
</evidence>
<evidence type="ECO:0000256" key="9">
    <source>
        <dbReference type="SAM" id="Phobius"/>
    </source>
</evidence>
<keyword evidence="5 9" id="KW-0812">Transmembrane</keyword>
<dbReference type="PANTHER" id="PTHR22950">
    <property type="entry name" value="AMINO ACID TRANSPORTER"/>
    <property type="match status" value="1"/>
</dbReference>
<comment type="subcellular location">
    <subcellularLocation>
        <location evidence="1">Vacuole membrane</location>
        <topology evidence="1">Multi-pass membrane protein</topology>
    </subcellularLocation>
</comment>
<feature type="transmembrane region" description="Helical" evidence="9">
    <location>
        <begin position="246"/>
        <end position="267"/>
    </location>
</feature>
<comment type="caution">
    <text evidence="11">The sequence shown here is derived from an EMBL/GenBank/DDBJ whole genome shotgun (WGS) entry which is preliminary data.</text>
</comment>
<protein>
    <submittedName>
        <fullName evidence="11">Vacuolar amino acid transporter 7</fullName>
    </submittedName>
</protein>
<feature type="transmembrane region" description="Helical" evidence="9">
    <location>
        <begin position="64"/>
        <end position="89"/>
    </location>
</feature>
<feature type="transmembrane region" description="Helical" evidence="9">
    <location>
        <begin position="95"/>
        <end position="117"/>
    </location>
</feature>
<evidence type="ECO:0000256" key="8">
    <source>
        <dbReference type="ARBA" id="ARBA00023136"/>
    </source>
</evidence>
<keyword evidence="7 9" id="KW-1133">Transmembrane helix</keyword>
<keyword evidence="3" id="KW-0813">Transport</keyword>
<dbReference type="Pfam" id="PF01490">
    <property type="entry name" value="Aa_trans"/>
    <property type="match status" value="1"/>
</dbReference>
<gene>
    <name evidence="11" type="primary">AVT7</name>
    <name evidence="11" type="ORF">MHBO_003105</name>
</gene>
<comment type="similarity">
    <text evidence="2">Belongs to the amino acid/polyamine transporter 2 family.</text>
</comment>
<dbReference type="InterPro" id="IPR013057">
    <property type="entry name" value="AA_transpt_TM"/>
</dbReference>
<evidence type="ECO:0000256" key="2">
    <source>
        <dbReference type="ARBA" id="ARBA00008066"/>
    </source>
</evidence>
<feature type="transmembrane region" description="Helical" evidence="9">
    <location>
        <begin position="177"/>
        <end position="196"/>
    </location>
</feature>
<keyword evidence="6" id="KW-0029">Amino-acid transport</keyword>
<proteinExistence type="inferred from homology"/>
<reference evidence="11 12" key="1">
    <citation type="journal article" date="2024" name="BMC Biol.">
        <title>Comparative genomics of Ascetosporea gives new insight into the evolutionary basis for animal parasitism in Rhizaria.</title>
        <authorList>
            <person name="Hiltunen Thoren M."/>
            <person name="Onut-Brannstrom I."/>
            <person name="Alfjorden A."/>
            <person name="Peckova H."/>
            <person name="Swords F."/>
            <person name="Hooper C."/>
            <person name="Holzer A.S."/>
            <person name="Bass D."/>
            <person name="Burki F."/>
        </authorList>
    </citation>
    <scope>NUCLEOTIDE SEQUENCE [LARGE SCALE GENOMIC DNA]</scope>
    <source>
        <strain evidence="11">20-A016</strain>
    </source>
</reference>
<sequence length="274" mass="31372">MVNKLKKAKEDIEELKRKTDDKREIDFKAHENTENGSKDPLKSDSFDLELSQNQKTDYWLDKPFGVVIFTLNMAKNIIGSFLIFIPWTFTLSGVVLGNIMLVLIYFFTAYSFSLIGFLGKKTRKNSYSLMFEDIGTWLVVLVDFSIIGITISANAGYQLVISSRIMSIIKFYQNYDFPNWAIVLIVSIFVLFPLSLFKRLDSLRFVSITAFVAIIFLVAGILYFIFDLDTSKAEISLFSKTPYSFFVAFPILAGNFDCHTNAVTFFLEYSDKTK</sequence>
<evidence type="ECO:0000313" key="11">
    <source>
        <dbReference type="EMBL" id="MES1921573.1"/>
    </source>
</evidence>
<feature type="domain" description="Amino acid transporter transmembrane" evidence="10">
    <location>
        <begin position="69"/>
        <end position="264"/>
    </location>
</feature>
<evidence type="ECO:0000256" key="4">
    <source>
        <dbReference type="ARBA" id="ARBA00022554"/>
    </source>
</evidence>